<dbReference type="Pfam" id="PF01145">
    <property type="entry name" value="Band_7"/>
    <property type="match status" value="1"/>
</dbReference>
<dbReference type="GO" id="GO:0005886">
    <property type="term" value="C:plasma membrane"/>
    <property type="evidence" value="ECO:0007669"/>
    <property type="project" value="InterPro"/>
</dbReference>
<keyword evidence="4" id="KW-0472">Membrane</keyword>
<dbReference type="PANTHER" id="PTHR10264">
    <property type="entry name" value="BAND 7 PROTEIN-RELATED"/>
    <property type="match status" value="1"/>
</dbReference>
<accession>F2U5Y7</accession>
<feature type="compositionally biased region" description="Low complexity" evidence="3">
    <location>
        <begin position="93"/>
        <end position="126"/>
    </location>
</feature>
<feature type="compositionally biased region" description="Polar residues" evidence="3">
    <location>
        <begin position="135"/>
        <end position="147"/>
    </location>
</feature>
<dbReference type="PANTHER" id="PTHR10264:SF19">
    <property type="entry name" value="AT06885P-RELATED"/>
    <property type="match status" value="1"/>
</dbReference>
<dbReference type="GeneID" id="16075873"/>
<dbReference type="EMBL" id="GL832962">
    <property type="protein sequence ID" value="EGD82928.1"/>
    <property type="molecule type" value="Genomic_DNA"/>
</dbReference>
<evidence type="ECO:0000259" key="5">
    <source>
        <dbReference type="Pfam" id="PF01145"/>
    </source>
</evidence>
<dbReference type="KEGG" id="sre:PTSG_03561"/>
<keyword evidence="4" id="KW-0812">Transmembrane</keyword>
<dbReference type="Proteomes" id="UP000007799">
    <property type="component" value="Unassembled WGS sequence"/>
</dbReference>
<dbReference type="InterPro" id="IPR001107">
    <property type="entry name" value="Band_7"/>
</dbReference>
<feature type="compositionally biased region" description="Basic and acidic residues" evidence="3">
    <location>
        <begin position="1"/>
        <end position="15"/>
    </location>
</feature>
<keyword evidence="7" id="KW-1185">Reference proteome</keyword>
<sequence>MEWEQHDIELTHEASRPQTHTQPTSETARPTTATCSLSDSTQATAASFASIGEQGAVQETSLQFYLASSELGETSTVDSAEYLSIVGAQTTAGAASSSSTTATTSNNSSRNTATATTTTATTTAAAPEPQPDQFAETNNKPKATMSESWWEDESRRKVLWGVGIVLGAFVVIGLPILFSSSQTVAFDEVAVLIDNSGNVDRAVGPGRYFAGPAGRAIKFPRFDRTIEYTSGNGDAINVRVQDGQIILLDLSFQFHIPQEYLVDIYRIHKTGFESTLRGLARGILRDVAASYPSETFYQNRTQVEAEMRARMEQEGRERFIEITGFQIRNVILPSQLNQRLIDVEISKQDARLRQEELALDRINAEAAATQLRLSTERTRYITEYEQQTAVLVAEEEQRRRRIEQRTNQLLTELQEESRRNVSLYERETDVLEESYALQTSLETEETRRQVDRVRYESETNLTVYRQETENVRLGYDEQIALIDEQTRQNVTRIQADTQREVEAFEYKVALAVLEAQVQAQVLVAKVREDAAVLQADAMGEALSQLPPSAYLAETYANSTMPYVTYMDESLDNLLGLAVGGASSFAAANSTAVP</sequence>
<feature type="region of interest" description="Disordered" evidence="3">
    <location>
        <begin position="1"/>
        <end position="38"/>
    </location>
</feature>
<dbReference type="AlphaFoldDB" id="F2U5Y7"/>
<dbReference type="Gene3D" id="3.30.479.30">
    <property type="entry name" value="Band 7 domain"/>
    <property type="match status" value="1"/>
</dbReference>
<dbReference type="RefSeq" id="XP_004995292.1">
    <property type="nucleotide sequence ID" value="XM_004995235.1"/>
</dbReference>
<evidence type="ECO:0000256" key="4">
    <source>
        <dbReference type="SAM" id="Phobius"/>
    </source>
</evidence>
<dbReference type="InterPro" id="IPR036013">
    <property type="entry name" value="Band_7/SPFH_dom_sf"/>
</dbReference>
<evidence type="ECO:0000313" key="7">
    <source>
        <dbReference type="Proteomes" id="UP000007799"/>
    </source>
</evidence>
<reference evidence="6" key="1">
    <citation type="submission" date="2009-08" db="EMBL/GenBank/DDBJ databases">
        <title>Annotation of Salpingoeca rosetta.</title>
        <authorList>
            <consortium name="The Broad Institute Genome Sequencing Platform"/>
            <person name="Russ C."/>
            <person name="Cuomo C."/>
            <person name="Burger G."/>
            <person name="Gray M.W."/>
            <person name="Holland P.W.H."/>
            <person name="King N."/>
            <person name="Lang F.B.F."/>
            <person name="Roger A.J."/>
            <person name="Ruiz-Trillo I."/>
            <person name="Young S.K."/>
            <person name="Zeng Q."/>
            <person name="Gargeya S."/>
            <person name="Alvarado L."/>
            <person name="Berlin A."/>
            <person name="Chapman S.B."/>
            <person name="Chen Z."/>
            <person name="Freedman E."/>
            <person name="Gellesch M."/>
            <person name="Goldberg J."/>
            <person name="Griggs A."/>
            <person name="Gujja S."/>
            <person name="Heilman E."/>
            <person name="Heiman D."/>
            <person name="Howarth C."/>
            <person name="Mehta T."/>
            <person name="Neiman D."/>
            <person name="Pearson M."/>
            <person name="Roberts A."/>
            <person name="Saif S."/>
            <person name="Shea T."/>
            <person name="Shenoy N."/>
            <person name="Sisk P."/>
            <person name="Stolte C."/>
            <person name="Sykes S."/>
            <person name="White J."/>
            <person name="Yandava C."/>
            <person name="Haas B."/>
            <person name="Nusbaum C."/>
            <person name="Birren B."/>
        </authorList>
    </citation>
    <scope>NUCLEOTIDE SEQUENCE [LARGE SCALE GENOMIC DNA]</scope>
    <source>
        <strain evidence="6">ATCC 50818</strain>
    </source>
</reference>
<proteinExistence type="inferred from homology"/>
<protein>
    <recommendedName>
        <fullName evidence="5">Band 7 domain-containing protein</fullName>
    </recommendedName>
</protein>
<dbReference type="InParanoid" id="F2U5Y7"/>
<dbReference type="OrthoDB" id="190994at2759"/>
<gene>
    <name evidence="6" type="ORF">PTSG_03561</name>
</gene>
<feature type="compositionally biased region" description="Polar residues" evidence="3">
    <location>
        <begin position="16"/>
        <end position="38"/>
    </location>
</feature>
<evidence type="ECO:0000256" key="2">
    <source>
        <dbReference type="SAM" id="Coils"/>
    </source>
</evidence>
<dbReference type="SUPFAM" id="SSF117892">
    <property type="entry name" value="Band 7/SPFH domain"/>
    <property type="match status" value="1"/>
</dbReference>
<organism evidence="7">
    <name type="scientific">Salpingoeca rosetta (strain ATCC 50818 / BSB-021)</name>
    <dbReference type="NCBI Taxonomy" id="946362"/>
    <lineage>
        <taxon>Eukaryota</taxon>
        <taxon>Choanoflagellata</taxon>
        <taxon>Craspedida</taxon>
        <taxon>Salpingoecidae</taxon>
        <taxon>Salpingoeca</taxon>
    </lineage>
</organism>
<evidence type="ECO:0000256" key="1">
    <source>
        <dbReference type="ARBA" id="ARBA00008164"/>
    </source>
</evidence>
<keyword evidence="2" id="KW-0175">Coiled coil</keyword>
<comment type="similarity">
    <text evidence="1">Belongs to the band 7/mec-2 family.</text>
</comment>
<feature type="transmembrane region" description="Helical" evidence="4">
    <location>
        <begin position="158"/>
        <end position="178"/>
    </location>
</feature>
<dbReference type="OMA" id="SESWWED"/>
<dbReference type="STRING" id="946362.F2U5Y7"/>
<dbReference type="InterPro" id="IPR043202">
    <property type="entry name" value="Band-7_stomatin-like"/>
</dbReference>
<keyword evidence="4" id="KW-1133">Transmembrane helix</keyword>
<feature type="domain" description="Band 7" evidence="5">
    <location>
        <begin position="187"/>
        <end position="356"/>
    </location>
</feature>
<evidence type="ECO:0000256" key="3">
    <source>
        <dbReference type="SAM" id="MobiDB-lite"/>
    </source>
</evidence>
<feature type="region of interest" description="Disordered" evidence="3">
    <location>
        <begin position="93"/>
        <end position="148"/>
    </location>
</feature>
<feature type="coiled-coil region" evidence="2">
    <location>
        <begin position="345"/>
        <end position="419"/>
    </location>
</feature>
<name>F2U5Y7_SALR5</name>
<evidence type="ECO:0000313" key="6">
    <source>
        <dbReference type="EMBL" id="EGD82928.1"/>
    </source>
</evidence>